<accession>A0AAD7VRG7</accession>
<evidence type="ECO:0000313" key="2">
    <source>
        <dbReference type="Proteomes" id="UP001217417"/>
    </source>
</evidence>
<dbReference type="Proteomes" id="UP001217417">
    <property type="component" value="Unassembled WGS sequence"/>
</dbReference>
<gene>
    <name evidence="1" type="ORF">POJ06DRAFT_257568</name>
</gene>
<comment type="caution">
    <text evidence="1">The sequence shown here is derived from an EMBL/GenBank/DDBJ whole genome shotgun (WGS) entry which is preliminary data.</text>
</comment>
<dbReference type="AlphaFoldDB" id="A0AAD7VRG7"/>
<protein>
    <submittedName>
        <fullName evidence="1">Uncharacterized protein</fullName>
    </submittedName>
</protein>
<keyword evidence="2" id="KW-1185">Reference proteome</keyword>
<proteinExistence type="predicted"/>
<reference evidence="1" key="1">
    <citation type="submission" date="2023-03" db="EMBL/GenBank/DDBJ databases">
        <title>Near-Complete genome sequence of Lipomyces tetrasporous NRRL Y-64009, an oleaginous yeast capable of growing on lignocellulosic hydrolysates.</title>
        <authorList>
            <consortium name="Lawrence Berkeley National Laboratory"/>
            <person name="Jagtap S.S."/>
            <person name="Liu J.-J."/>
            <person name="Walukiewicz H.E."/>
            <person name="Pangilinan J."/>
            <person name="Lipzen A."/>
            <person name="Ahrendt S."/>
            <person name="Koriabine M."/>
            <person name="Cobaugh K."/>
            <person name="Salamov A."/>
            <person name="Yoshinaga Y."/>
            <person name="Ng V."/>
            <person name="Daum C."/>
            <person name="Grigoriev I.V."/>
            <person name="Slininger P.J."/>
            <person name="Dien B.S."/>
            <person name="Jin Y.-S."/>
            <person name="Rao C.V."/>
        </authorList>
    </citation>
    <scope>NUCLEOTIDE SEQUENCE</scope>
    <source>
        <strain evidence="1">NRRL Y-64009</strain>
    </source>
</reference>
<organism evidence="1 2">
    <name type="scientific">Lipomyces tetrasporus</name>
    <dbReference type="NCBI Taxonomy" id="54092"/>
    <lineage>
        <taxon>Eukaryota</taxon>
        <taxon>Fungi</taxon>
        <taxon>Dikarya</taxon>
        <taxon>Ascomycota</taxon>
        <taxon>Saccharomycotina</taxon>
        <taxon>Lipomycetes</taxon>
        <taxon>Lipomycetales</taxon>
        <taxon>Lipomycetaceae</taxon>
        <taxon>Lipomyces</taxon>
    </lineage>
</organism>
<dbReference type="RefSeq" id="XP_056042084.1">
    <property type="nucleotide sequence ID" value="XM_056188166.1"/>
</dbReference>
<sequence>MASQMRMRVLLFVCAPPDTRRPRGRPYKKRNQANEYVMQCSRWLQKMRHNARTCSEPVGYELLCLCSFLGSKSVILCFGACCRLFLSPLYFEPFKIRFRCF</sequence>
<dbReference type="EMBL" id="JARPMG010000008">
    <property type="protein sequence ID" value="KAJ8098634.1"/>
    <property type="molecule type" value="Genomic_DNA"/>
</dbReference>
<dbReference type="GeneID" id="80883332"/>
<name>A0AAD7VRG7_9ASCO</name>
<evidence type="ECO:0000313" key="1">
    <source>
        <dbReference type="EMBL" id="KAJ8098634.1"/>
    </source>
</evidence>